<dbReference type="AlphaFoldDB" id="A0A941EE08"/>
<accession>A0A941EE08</accession>
<dbReference type="InterPro" id="IPR050808">
    <property type="entry name" value="Phage_Integrase"/>
</dbReference>
<evidence type="ECO:0000256" key="1">
    <source>
        <dbReference type="ARBA" id="ARBA00008857"/>
    </source>
</evidence>
<organism evidence="9 10">
    <name type="scientific">Actinospica acidithermotolerans</name>
    <dbReference type="NCBI Taxonomy" id="2828514"/>
    <lineage>
        <taxon>Bacteria</taxon>
        <taxon>Bacillati</taxon>
        <taxon>Actinomycetota</taxon>
        <taxon>Actinomycetes</taxon>
        <taxon>Catenulisporales</taxon>
        <taxon>Actinospicaceae</taxon>
        <taxon>Actinospica</taxon>
    </lineage>
</organism>
<dbReference type="SUPFAM" id="SSF56349">
    <property type="entry name" value="DNA breaking-rejoining enzymes"/>
    <property type="match status" value="1"/>
</dbReference>
<dbReference type="PROSITE" id="PS51900">
    <property type="entry name" value="CB"/>
    <property type="match status" value="1"/>
</dbReference>
<evidence type="ECO:0000313" key="10">
    <source>
        <dbReference type="Proteomes" id="UP000676325"/>
    </source>
</evidence>
<dbReference type="PANTHER" id="PTHR30629:SF2">
    <property type="entry name" value="PROPHAGE INTEGRASE INTS-RELATED"/>
    <property type="match status" value="1"/>
</dbReference>
<dbReference type="Gene3D" id="1.10.443.10">
    <property type="entry name" value="Intergrase catalytic core"/>
    <property type="match status" value="1"/>
</dbReference>
<comment type="caution">
    <text evidence="9">The sequence shown here is derived from an EMBL/GenBank/DDBJ whole genome shotgun (WGS) entry which is preliminary data.</text>
</comment>
<protein>
    <submittedName>
        <fullName evidence="9">Tyrosine-type recombinase/integrase</fullName>
    </submittedName>
</protein>
<keyword evidence="4" id="KW-0233">DNA recombination</keyword>
<dbReference type="EMBL" id="JAGSOH010000063">
    <property type="protein sequence ID" value="MBR7828715.1"/>
    <property type="molecule type" value="Genomic_DNA"/>
</dbReference>
<name>A0A941EE08_9ACTN</name>
<dbReference type="GO" id="GO:0015074">
    <property type="term" value="P:DNA integration"/>
    <property type="evidence" value="ECO:0007669"/>
    <property type="project" value="UniProtKB-KW"/>
</dbReference>
<dbReference type="InterPro" id="IPR004107">
    <property type="entry name" value="Integrase_SAM-like_N"/>
</dbReference>
<evidence type="ECO:0000256" key="3">
    <source>
        <dbReference type="ARBA" id="ARBA00023125"/>
    </source>
</evidence>
<feature type="domain" description="Tyr recombinase" evidence="7">
    <location>
        <begin position="171"/>
        <end position="378"/>
    </location>
</feature>
<dbReference type="GO" id="GO:0003677">
    <property type="term" value="F:DNA binding"/>
    <property type="evidence" value="ECO:0007669"/>
    <property type="project" value="UniProtKB-UniRule"/>
</dbReference>
<evidence type="ECO:0000256" key="2">
    <source>
        <dbReference type="ARBA" id="ARBA00022908"/>
    </source>
</evidence>
<keyword evidence="2" id="KW-0229">DNA integration</keyword>
<evidence type="ECO:0000259" key="7">
    <source>
        <dbReference type="PROSITE" id="PS51898"/>
    </source>
</evidence>
<reference evidence="9" key="1">
    <citation type="submission" date="2021-04" db="EMBL/GenBank/DDBJ databases">
        <title>Genome based classification of Actinospica acidithermotolerans sp. nov., an actinobacterium isolated from an Indonesian hot spring.</title>
        <authorList>
            <person name="Kusuma A.B."/>
            <person name="Putra K.E."/>
            <person name="Nafisah S."/>
            <person name="Loh J."/>
            <person name="Nouioui I."/>
            <person name="Goodfellow M."/>
        </authorList>
    </citation>
    <scope>NUCLEOTIDE SEQUENCE</scope>
    <source>
        <strain evidence="9">MGRD01-02</strain>
    </source>
</reference>
<dbReference type="InterPro" id="IPR010998">
    <property type="entry name" value="Integrase_recombinase_N"/>
</dbReference>
<sequence>MMAYVERCGRVWRGRWLLADGHRYGSRSGFATKREAKHFADAREVRERALAETLVEERATAVEPPVTVGAWWERWFAAQDLAPSTLETYSQQYRHHIAPRFGEVPVELVTGLDLAGFSRDLRRGGLSPSSVTVTMSVLRDLLGDAAAEGVILAAPKMPGRGRSRRAPVSVRPGRVLDLETLLRVCARLPGQFALMVVVGVFTGMRWGEVCAMRRVFLHLPQAGGAPGGAGSAWYEVHPRVGAVHEDVHARRYFGPPKGGRGRVVDLPPFLAELLARHIQAAGGRELLFVNRCDDPIRHTDWLHLWHAACEGDGSRAGGEDGALCPGARFHDLRHTHTTMLAELGVPETLRDDRLGHHQPGARSIYTHTTPAMRTAMLAELEARWTQVAARSGVDVERLFTDDGHAQVAEPGRGGSCSSHARCGRGAETG</sequence>
<keyword evidence="3 5" id="KW-0238">DNA-binding</keyword>
<evidence type="ECO:0000259" key="8">
    <source>
        <dbReference type="PROSITE" id="PS51900"/>
    </source>
</evidence>
<dbReference type="InterPro" id="IPR013762">
    <property type="entry name" value="Integrase-like_cat_sf"/>
</dbReference>
<evidence type="ECO:0000256" key="4">
    <source>
        <dbReference type="ARBA" id="ARBA00023172"/>
    </source>
</evidence>
<gene>
    <name evidence="9" type="ORF">KDK95_20570</name>
</gene>
<feature type="domain" description="Core-binding (CB)" evidence="8">
    <location>
        <begin position="66"/>
        <end position="146"/>
    </location>
</feature>
<dbReference type="InterPro" id="IPR011010">
    <property type="entry name" value="DNA_brk_join_enz"/>
</dbReference>
<dbReference type="Proteomes" id="UP000676325">
    <property type="component" value="Unassembled WGS sequence"/>
</dbReference>
<dbReference type="Gene3D" id="1.10.150.130">
    <property type="match status" value="1"/>
</dbReference>
<feature type="region of interest" description="Disordered" evidence="6">
    <location>
        <begin position="406"/>
        <end position="429"/>
    </location>
</feature>
<comment type="similarity">
    <text evidence="1">Belongs to the 'phage' integrase family.</text>
</comment>
<evidence type="ECO:0000256" key="6">
    <source>
        <dbReference type="SAM" id="MobiDB-lite"/>
    </source>
</evidence>
<dbReference type="GO" id="GO:0006310">
    <property type="term" value="P:DNA recombination"/>
    <property type="evidence" value="ECO:0007669"/>
    <property type="project" value="UniProtKB-KW"/>
</dbReference>
<dbReference type="Pfam" id="PF00589">
    <property type="entry name" value="Phage_integrase"/>
    <property type="match status" value="1"/>
</dbReference>
<dbReference type="InterPro" id="IPR002104">
    <property type="entry name" value="Integrase_catalytic"/>
</dbReference>
<evidence type="ECO:0000313" key="9">
    <source>
        <dbReference type="EMBL" id="MBR7828715.1"/>
    </source>
</evidence>
<keyword evidence="10" id="KW-1185">Reference proteome</keyword>
<dbReference type="PROSITE" id="PS51898">
    <property type="entry name" value="TYR_RECOMBINASE"/>
    <property type="match status" value="1"/>
</dbReference>
<dbReference type="InterPro" id="IPR044068">
    <property type="entry name" value="CB"/>
</dbReference>
<evidence type="ECO:0000256" key="5">
    <source>
        <dbReference type="PROSITE-ProRule" id="PRU01248"/>
    </source>
</evidence>
<proteinExistence type="inferred from homology"/>
<dbReference type="PANTHER" id="PTHR30629">
    <property type="entry name" value="PROPHAGE INTEGRASE"/>
    <property type="match status" value="1"/>
</dbReference>
<dbReference type="Pfam" id="PF14659">
    <property type="entry name" value="Phage_int_SAM_3"/>
    <property type="match status" value="1"/>
</dbReference>